<reference evidence="1" key="1">
    <citation type="submission" date="2019-08" db="EMBL/GenBank/DDBJ databases">
        <authorList>
            <person name="Kucharzyk K."/>
            <person name="Murdoch R.W."/>
            <person name="Higgins S."/>
            <person name="Loffler F."/>
        </authorList>
    </citation>
    <scope>NUCLEOTIDE SEQUENCE</scope>
</reference>
<dbReference type="EMBL" id="VSSQ01028081">
    <property type="protein sequence ID" value="MPM77647.1"/>
    <property type="molecule type" value="Genomic_DNA"/>
</dbReference>
<dbReference type="AlphaFoldDB" id="A0A645CL40"/>
<organism evidence="1">
    <name type="scientific">bioreactor metagenome</name>
    <dbReference type="NCBI Taxonomy" id="1076179"/>
    <lineage>
        <taxon>unclassified sequences</taxon>
        <taxon>metagenomes</taxon>
        <taxon>ecological metagenomes</taxon>
    </lineage>
</organism>
<name>A0A645CL40_9ZZZZ</name>
<sequence>MGIDQHIGEFLLDPLDTGLSDFLGRFPLEQLQQLRGLQADRDGKVLLVVELSPVTVIAEFIDFVHCVHVCHPFSLGIIS</sequence>
<proteinExistence type="predicted"/>
<accession>A0A645CL40</accession>
<gene>
    <name evidence="1" type="ORF">SDC9_124654</name>
</gene>
<comment type="caution">
    <text evidence="1">The sequence shown here is derived from an EMBL/GenBank/DDBJ whole genome shotgun (WGS) entry which is preliminary data.</text>
</comment>
<protein>
    <submittedName>
        <fullName evidence="1">Uncharacterized protein</fullName>
    </submittedName>
</protein>
<evidence type="ECO:0000313" key="1">
    <source>
        <dbReference type="EMBL" id="MPM77647.1"/>
    </source>
</evidence>